<name>A0ABS1WNM5_9FLAO</name>
<sequence length="228" mass="25354">MEENNNVVAPIIKTLSKENAGETFHNLASRFQIERYLPLEQKNLQTRTTQDTLGITVYTNVIKEVNLGDYKSYTMKIASETNQISKFYNLTLEDKNGQSDMFVTQYTPTQSWLNNQNERFEGNISTISLNDFTHIPPDDGGGGTDTSIGIGGTGSGYPPDPQGSPYYPTDCDGVVVVTYETIAVRCECVTPRHLPGGCTNCSSPGYYVDIPYYYCDETDYGPDPRDNT</sequence>
<evidence type="ECO:0000313" key="1">
    <source>
        <dbReference type="EMBL" id="MBL7560707.1"/>
    </source>
</evidence>
<comment type="caution">
    <text evidence="1">The sequence shown here is derived from an EMBL/GenBank/DDBJ whole genome shotgun (WGS) entry which is preliminary data.</text>
</comment>
<dbReference type="Proteomes" id="UP000605013">
    <property type="component" value="Unassembled WGS sequence"/>
</dbReference>
<dbReference type="RefSeq" id="WP_203001194.1">
    <property type="nucleotide sequence ID" value="NZ_JAEMEF010000012.1"/>
</dbReference>
<evidence type="ECO:0000313" key="2">
    <source>
        <dbReference type="Proteomes" id="UP000605013"/>
    </source>
</evidence>
<protein>
    <submittedName>
        <fullName evidence="1">Uncharacterized protein</fullName>
    </submittedName>
</protein>
<proteinExistence type="predicted"/>
<keyword evidence="2" id="KW-1185">Reference proteome</keyword>
<organism evidence="1 2">
    <name type="scientific">Olleya sediminilitoris</name>
    <dbReference type="NCBI Taxonomy" id="2795739"/>
    <lineage>
        <taxon>Bacteria</taxon>
        <taxon>Pseudomonadati</taxon>
        <taxon>Bacteroidota</taxon>
        <taxon>Flavobacteriia</taxon>
        <taxon>Flavobacteriales</taxon>
        <taxon>Flavobacteriaceae</taxon>
    </lineage>
</organism>
<gene>
    <name evidence="1" type="ORF">JAO71_12940</name>
</gene>
<dbReference type="EMBL" id="JAEMEF010000012">
    <property type="protein sequence ID" value="MBL7560707.1"/>
    <property type="molecule type" value="Genomic_DNA"/>
</dbReference>
<accession>A0ABS1WNM5</accession>
<reference evidence="1 2" key="1">
    <citation type="submission" date="2020-12" db="EMBL/GenBank/DDBJ databases">
        <title>Olleya sediminilitoris sp. nov., isolated from a tidal flat.</title>
        <authorList>
            <person name="Park S."/>
            <person name="Yoon J.-H."/>
        </authorList>
    </citation>
    <scope>NUCLEOTIDE SEQUENCE [LARGE SCALE GENOMIC DNA]</scope>
    <source>
        <strain evidence="1 2">YSTF-M6</strain>
    </source>
</reference>